<dbReference type="EMBL" id="ML179488">
    <property type="protein sequence ID" value="THU86620.1"/>
    <property type="molecule type" value="Genomic_DNA"/>
</dbReference>
<dbReference type="AlphaFoldDB" id="A0A4S8LD27"/>
<sequence length="169" mass="18569">MLFRIFPTPVTLTVHPNLIDQILRTQPTGLRGLDSTSAVPISGLQGSVSLRPWVDADALERGDGLESPTIGTNRNSRLGRFINRNVFRTQDTSNLVIDFLVDLRGLAEAEIDAEVEALFFLGEEDELVVFADANTPQAILRLLSRLRQGLRTMVFAPFGSPTTPYSVSS</sequence>
<name>A0A4S8LD27_DENBC</name>
<keyword evidence="2" id="KW-1185">Reference proteome</keyword>
<reference evidence="1 2" key="1">
    <citation type="journal article" date="2019" name="Nat. Ecol. Evol.">
        <title>Megaphylogeny resolves global patterns of mushroom evolution.</title>
        <authorList>
            <person name="Varga T."/>
            <person name="Krizsan K."/>
            <person name="Foldi C."/>
            <person name="Dima B."/>
            <person name="Sanchez-Garcia M."/>
            <person name="Sanchez-Ramirez S."/>
            <person name="Szollosi G.J."/>
            <person name="Szarkandi J.G."/>
            <person name="Papp V."/>
            <person name="Albert L."/>
            <person name="Andreopoulos W."/>
            <person name="Angelini C."/>
            <person name="Antonin V."/>
            <person name="Barry K.W."/>
            <person name="Bougher N.L."/>
            <person name="Buchanan P."/>
            <person name="Buyck B."/>
            <person name="Bense V."/>
            <person name="Catcheside P."/>
            <person name="Chovatia M."/>
            <person name="Cooper J."/>
            <person name="Damon W."/>
            <person name="Desjardin D."/>
            <person name="Finy P."/>
            <person name="Geml J."/>
            <person name="Haridas S."/>
            <person name="Hughes K."/>
            <person name="Justo A."/>
            <person name="Karasinski D."/>
            <person name="Kautmanova I."/>
            <person name="Kiss B."/>
            <person name="Kocsube S."/>
            <person name="Kotiranta H."/>
            <person name="LaButti K.M."/>
            <person name="Lechner B.E."/>
            <person name="Liimatainen K."/>
            <person name="Lipzen A."/>
            <person name="Lukacs Z."/>
            <person name="Mihaltcheva S."/>
            <person name="Morgado L.N."/>
            <person name="Niskanen T."/>
            <person name="Noordeloos M.E."/>
            <person name="Ohm R.A."/>
            <person name="Ortiz-Santana B."/>
            <person name="Ovrebo C."/>
            <person name="Racz N."/>
            <person name="Riley R."/>
            <person name="Savchenko A."/>
            <person name="Shiryaev A."/>
            <person name="Soop K."/>
            <person name="Spirin V."/>
            <person name="Szebenyi C."/>
            <person name="Tomsovsky M."/>
            <person name="Tulloss R.E."/>
            <person name="Uehling J."/>
            <person name="Grigoriev I.V."/>
            <person name="Vagvolgyi C."/>
            <person name="Papp T."/>
            <person name="Martin F.M."/>
            <person name="Miettinen O."/>
            <person name="Hibbett D.S."/>
            <person name="Nagy L.G."/>
        </authorList>
    </citation>
    <scope>NUCLEOTIDE SEQUENCE [LARGE SCALE GENOMIC DNA]</scope>
    <source>
        <strain evidence="1 2">CBS 962.96</strain>
    </source>
</reference>
<gene>
    <name evidence="1" type="ORF">K435DRAFT_868078</name>
</gene>
<protein>
    <submittedName>
        <fullName evidence="1">Uncharacterized protein</fullName>
    </submittedName>
</protein>
<evidence type="ECO:0000313" key="1">
    <source>
        <dbReference type="EMBL" id="THU86620.1"/>
    </source>
</evidence>
<organism evidence="1 2">
    <name type="scientific">Dendrothele bispora (strain CBS 962.96)</name>
    <dbReference type="NCBI Taxonomy" id="1314807"/>
    <lineage>
        <taxon>Eukaryota</taxon>
        <taxon>Fungi</taxon>
        <taxon>Dikarya</taxon>
        <taxon>Basidiomycota</taxon>
        <taxon>Agaricomycotina</taxon>
        <taxon>Agaricomycetes</taxon>
        <taxon>Agaricomycetidae</taxon>
        <taxon>Agaricales</taxon>
        <taxon>Agaricales incertae sedis</taxon>
        <taxon>Dendrothele</taxon>
    </lineage>
</organism>
<accession>A0A4S8LD27</accession>
<proteinExistence type="predicted"/>
<evidence type="ECO:0000313" key="2">
    <source>
        <dbReference type="Proteomes" id="UP000297245"/>
    </source>
</evidence>
<dbReference type="Proteomes" id="UP000297245">
    <property type="component" value="Unassembled WGS sequence"/>
</dbReference>